<reference evidence="2" key="1">
    <citation type="submission" date="2023-04" db="EMBL/GenBank/DDBJ databases">
        <authorList>
            <consortium name="ELIXIR-Norway"/>
        </authorList>
    </citation>
    <scope>NUCLEOTIDE SEQUENCE [LARGE SCALE GENOMIC DNA]</scope>
</reference>
<feature type="transmembrane region" description="Helical" evidence="1">
    <location>
        <begin position="74"/>
        <end position="93"/>
    </location>
</feature>
<dbReference type="Proteomes" id="UP001176941">
    <property type="component" value="Chromosome 28"/>
</dbReference>
<proteinExistence type="predicted"/>
<keyword evidence="1" id="KW-0472">Membrane</keyword>
<evidence type="ECO:0000256" key="1">
    <source>
        <dbReference type="SAM" id="Phobius"/>
    </source>
</evidence>
<keyword evidence="1" id="KW-1133">Transmembrane helix</keyword>
<organism evidence="2 3">
    <name type="scientific">Rangifer tarandus platyrhynchus</name>
    <name type="common">Svalbard reindeer</name>
    <dbReference type="NCBI Taxonomy" id="3082113"/>
    <lineage>
        <taxon>Eukaryota</taxon>
        <taxon>Metazoa</taxon>
        <taxon>Chordata</taxon>
        <taxon>Craniata</taxon>
        <taxon>Vertebrata</taxon>
        <taxon>Euteleostomi</taxon>
        <taxon>Mammalia</taxon>
        <taxon>Eutheria</taxon>
        <taxon>Laurasiatheria</taxon>
        <taxon>Artiodactyla</taxon>
        <taxon>Ruminantia</taxon>
        <taxon>Pecora</taxon>
        <taxon>Cervidae</taxon>
        <taxon>Odocoileinae</taxon>
        <taxon>Rangifer</taxon>
    </lineage>
</organism>
<accession>A0ABN8Z680</accession>
<name>A0ABN8Z680_RANTA</name>
<keyword evidence="1" id="KW-0812">Transmembrane</keyword>
<evidence type="ECO:0000313" key="3">
    <source>
        <dbReference type="Proteomes" id="UP001176941"/>
    </source>
</evidence>
<protein>
    <submittedName>
        <fullName evidence="2">Uncharacterized protein</fullName>
    </submittedName>
</protein>
<sequence length="127" mass="14591">MLFMISLHVTQTAPSCVSLLYVLQSEANSVISQCLTNLLWKFIFRPTLQSLVADSHRIQNQIVSISLLNCVRPLFQSLAFVLPWIVCISVYIFPLRTSTLLFLTLRHPTQSHIEFLPNEKRIQQSSF</sequence>
<dbReference type="EMBL" id="OX459964">
    <property type="protein sequence ID" value="CAI9168297.1"/>
    <property type="molecule type" value="Genomic_DNA"/>
</dbReference>
<gene>
    <name evidence="2" type="ORF">MRATA1EN1_LOCUS17259</name>
</gene>
<keyword evidence="3" id="KW-1185">Reference proteome</keyword>
<evidence type="ECO:0000313" key="2">
    <source>
        <dbReference type="EMBL" id="CAI9168297.1"/>
    </source>
</evidence>